<dbReference type="EMBL" id="CAFBQV010000177">
    <property type="protein sequence ID" value="CAB5066672.1"/>
    <property type="molecule type" value="Genomic_DNA"/>
</dbReference>
<organism evidence="1">
    <name type="scientific">freshwater metagenome</name>
    <dbReference type="NCBI Taxonomy" id="449393"/>
    <lineage>
        <taxon>unclassified sequences</taxon>
        <taxon>metagenomes</taxon>
        <taxon>ecological metagenomes</taxon>
    </lineage>
</organism>
<name>A0A6J7UN88_9ZZZZ</name>
<evidence type="ECO:0000313" key="1">
    <source>
        <dbReference type="EMBL" id="CAB5066672.1"/>
    </source>
</evidence>
<sequence>MTTAYELALEKTKNGTKPELAAAELVALMTLEEKVHHWVR</sequence>
<gene>
    <name evidence="1" type="ORF">UFOPK4345_01050</name>
</gene>
<accession>A0A6J7UN88</accession>
<reference evidence="1" key="1">
    <citation type="submission" date="2020-05" db="EMBL/GenBank/DDBJ databases">
        <authorList>
            <person name="Chiriac C."/>
            <person name="Salcher M."/>
            <person name="Ghai R."/>
            <person name="Kavagutti S V."/>
        </authorList>
    </citation>
    <scope>NUCLEOTIDE SEQUENCE</scope>
</reference>
<proteinExistence type="predicted"/>
<protein>
    <submittedName>
        <fullName evidence="1">Unannotated protein</fullName>
    </submittedName>
</protein>
<dbReference type="AlphaFoldDB" id="A0A6J7UN88"/>